<organism evidence="2 3">
    <name type="scientific">Psylliodes chrysocephalus</name>
    <dbReference type="NCBI Taxonomy" id="3402493"/>
    <lineage>
        <taxon>Eukaryota</taxon>
        <taxon>Metazoa</taxon>
        <taxon>Ecdysozoa</taxon>
        <taxon>Arthropoda</taxon>
        <taxon>Hexapoda</taxon>
        <taxon>Insecta</taxon>
        <taxon>Pterygota</taxon>
        <taxon>Neoptera</taxon>
        <taxon>Endopterygota</taxon>
        <taxon>Coleoptera</taxon>
        <taxon>Polyphaga</taxon>
        <taxon>Cucujiformia</taxon>
        <taxon>Chrysomeloidea</taxon>
        <taxon>Chrysomelidae</taxon>
        <taxon>Galerucinae</taxon>
        <taxon>Alticini</taxon>
        <taxon>Psylliodes</taxon>
    </lineage>
</organism>
<sequence>MYDLYVEYCLEKKIRPQSVSWYRHIFNYEYNLDFLKPESDRCDFCEEYKIALRENRMSEELELLNRQHILKKILMRREREQDEIISPSEGEEPFESSGSEYSPTEVVHGQVAYGDS</sequence>
<accession>A0A9P0CS45</accession>
<dbReference type="EMBL" id="OV651814">
    <property type="protein sequence ID" value="CAH1107056.1"/>
    <property type="molecule type" value="Genomic_DNA"/>
</dbReference>
<keyword evidence="3" id="KW-1185">Reference proteome</keyword>
<evidence type="ECO:0000256" key="1">
    <source>
        <dbReference type="SAM" id="MobiDB-lite"/>
    </source>
</evidence>
<evidence type="ECO:0000313" key="3">
    <source>
        <dbReference type="Proteomes" id="UP001153636"/>
    </source>
</evidence>
<dbReference type="OrthoDB" id="6768210at2759"/>
<evidence type="ECO:0000313" key="2">
    <source>
        <dbReference type="EMBL" id="CAH1107056.1"/>
    </source>
</evidence>
<feature type="region of interest" description="Disordered" evidence="1">
    <location>
        <begin position="81"/>
        <end position="116"/>
    </location>
</feature>
<name>A0A9P0CS45_9CUCU</name>
<dbReference type="Proteomes" id="UP001153636">
    <property type="component" value="Chromosome 2"/>
</dbReference>
<protein>
    <submittedName>
        <fullName evidence="2">Uncharacterized protein</fullName>
    </submittedName>
</protein>
<dbReference type="AlphaFoldDB" id="A0A9P0CS45"/>
<reference evidence="2" key="1">
    <citation type="submission" date="2022-01" db="EMBL/GenBank/DDBJ databases">
        <authorList>
            <person name="King R."/>
        </authorList>
    </citation>
    <scope>NUCLEOTIDE SEQUENCE</scope>
</reference>
<proteinExistence type="predicted"/>
<gene>
    <name evidence="2" type="ORF">PSYICH_LOCUS7752</name>
</gene>